<feature type="domain" description="Double zinc ribbon" evidence="3">
    <location>
        <begin position="13"/>
        <end position="76"/>
    </location>
</feature>
<organism evidence="4 5">
    <name type="scientific">Roseococcus suduntuyensis</name>
    <dbReference type="NCBI Taxonomy" id="455361"/>
    <lineage>
        <taxon>Bacteria</taxon>
        <taxon>Pseudomonadati</taxon>
        <taxon>Pseudomonadota</taxon>
        <taxon>Alphaproteobacteria</taxon>
        <taxon>Acetobacterales</taxon>
        <taxon>Roseomonadaceae</taxon>
        <taxon>Roseococcus</taxon>
    </lineage>
</organism>
<reference evidence="4 5" key="1">
    <citation type="submission" date="2020-08" db="EMBL/GenBank/DDBJ databases">
        <title>Genomic Encyclopedia of Type Strains, Phase IV (KMG-IV): sequencing the most valuable type-strain genomes for metagenomic binning, comparative biology and taxonomic classification.</title>
        <authorList>
            <person name="Goeker M."/>
        </authorList>
    </citation>
    <scope>NUCLEOTIDE SEQUENCE [LARGE SCALE GENOMIC DNA]</scope>
    <source>
        <strain evidence="4 5">DSM 19979</strain>
    </source>
</reference>
<dbReference type="Proteomes" id="UP000553193">
    <property type="component" value="Unassembled WGS sequence"/>
</dbReference>
<dbReference type="RefSeq" id="WP_184384904.1">
    <property type="nucleotide sequence ID" value="NZ_JACIDJ010000004.1"/>
</dbReference>
<dbReference type="Gene3D" id="3.40.50.2020">
    <property type="match status" value="1"/>
</dbReference>
<sequence>MVAGVFKRLGIGALDALLPPHCLTCDAPVGEQGGLCADCFGKLAFVSAPICARCGVPFPHEGMGTPMGDGVWCDACVEAPPAFTAARAALRYDAGAKALILPFKHRDAVEMARPLARHMARAGRELLAEADMLLPVPLHRWRLFARRHNQAALLAAQLSRISGVPHRPLLLRRLRRTRPLGEMGARDRATELEGAFGLAPGAARVLAGRRVLLVDDVLTSGATADACARALLAGGAARVDVLAAARVPDPRMEGV</sequence>
<name>A0A840ACJ2_9PROT</name>
<dbReference type="PANTHER" id="PTHR47505:SF1">
    <property type="entry name" value="DNA UTILIZATION PROTEIN YHGH"/>
    <property type="match status" value="1"/>
</dbReference>
<evidence type="ECO:0000313" key="4">
    <source>
        <dbReference type="EMBL" id="MBB3899289.1"/>
    </source>
</evidence>
<accession>A0A840ACJ2</accession>
<dbReference type="PANTHER" id="PTHR47505">
    <property type="entry name" value="DNA UTILIZATION PROTEIN YHGH"/>
    <property type="match status" value="1"/>
</dbReference>
<evidence type="ECO:0000259" key="3">
    <source>
        <dbReference type="Pfam" id="PF18912"/>
    </source>
</evidence>
<dbReference type="InterPro" id="IPR044005">
    <property type="entry name" value="DZR_2"/>
</dbReference>
<proteinExistence type="inferred from homology"/>
<dbReference type="AlphaFoldDB" id="A0A840ACJ2"/>
<dbReference type="SUPFAM" id="SSF53271">
    <property type="entry name" value="PRTase-like"/>
    <property type="match status" value="1"/>
</dbReference>
<evidence type="ECO:0000259" key="2">
    <source>
        <dbReference type="Pfam" id="PF00156"/>
    </source>
</evidence>
<comment type="similarity">
    <text evidence="1">Belongs to the ComF/GntX family.</text>
</comment>
<comment type="caution">
    <text evidence="4">The sequence shown here is derived from an EMBL/GenBank/DDBJ whole genome shotgun (WGS) entry which is preliminary data.</text>
</comment>
<dbReference type="Pfam" id="PF18912">
    <property type="entry name" value="DZR_2"/>
    <property type="match status" value="1"/>
</dbReference>
<evidence type="ECO:0000313" key="5">
    <source>
        <dbReference type="Proteomes" id="UP000553193"/>
    </source>
</evidence>
<protein>
    <submittedName>
        <fullName evidence="4">ComF family protein</fullName>
    </submittedName>
</protein>
<dbReference type="Pfam" id="PF00156">
    <property type="entry name" value="Pribosyltran"/>
    <property type="match status" value="1"/>
</dbReference>
<gene>
    <name evidence="4" type="ORF">GGQ83_002737</name>
</gene>
<evidence type="ECO:0000256" key="1">
    <source>
        <dbReference type="ARBA" id="ARBA00008007"/>
    </source>
</evidence>
<keyword evidence="5" id="KW-1185">Reference proteome</keyword>
<dbReference type="EMBL" id="JACIDJ010000004">
    <property type="protein sequence ID" value="MBB3899289.1"/>
    <property type="molecule type" value="Genomic_DNA"/>
</dbReference>
<dbReference type="CDD" id="cd06223">
    <property type="entry name" value="PRTases_typeI"/>
    <property type="match status" value="1"/>
</dbReference>
<feature type="domain" description="Phosphoribosyltransferase" evidence="2">
    <location>
        <begin position="169"/>
        <end position="250"/>
    </location>
</feature>
<dbReference type="InterPro" id="IPR029057">
    <property type="entry name" value="PRTase-like"/>
</dbReference>
<dbReference type="InterPro" id="IPR000836">
    <property type="entry name" value="PRTase_dom"/>
</dbReference>
<dbReference type="InterPro" id="IPR051910">
    <property type="entry name" value="ComF/GntX_DNA_util-trans"/>
</dbReference>